<dbReference type="AlphaFoldDB" id="A0A2S7URT1"/>
<evidence type="ECO:0000313" key="3">
    <source>
        <dbReference type="EMBL" id="PQJ52653.1"/>
    </source>
</evidence>
<comment type="caution">
    <text evidence="3">The sequence shown here is derived from an EMBL/GenBank/DDBJ whole genome shotgun (WGS) entry which is preliminary data.</text>
</comment>
<dbReference type="Proteomes" id="UP000239007">
    <property type="component" value="Unassembled WGS sequence"/>
</dbReference>
<protein>
    <recommendedName>
        <fullName evidence="2">Flavodoxin-like fold domain-containing protein</fullName>
    </recommendedName>
</protein>
<feature type="domain" description="Flavodoxin-like fold" evidence="2">
    <location>
        <begin position="3"/>
        <end position="171"/>
    </location>
</feature>
<dbReference type="Pfam" id="PF02525">
    <property type="entry name" value="Flavodoxin_2"/>
    <property type="match status" value="1"/>
</dbReference>
<dbReference type="InterPro" id="IPR046980">
    <property type="entry name" value="KefG/KefF"/>
</dbReference>
<dbReference type="PANTHER" id="PTHR47307">
    <property type="entry name" value="GLUTATHIONE-REGULATED POTASSIUM-EFFLUX SYSTEM ANCILLARY PROTEIN KEFG"/>
    <property type="match status" value="1"/>
</dbReference>
<dbReference type="PANTHER" id="PTHR47307:SF1">
    <property type="entry name" value="GLUTATHIONE-REGULATED POTASSIUM-EFFLUX SYSTEM ANCILLARY PROTEIN KEFG"/>
    <property type="match status" value="1"/>
</dbReference>
<dbReference type="InterPro" id="IPR003680">
    <property type="entry name" value="Flavodoxin_fold"/>
</dbReference>
<keyword evidence="4" id="KW-1185">Reference proteome</keyword>
<dbReference type="GO" id="GO:0010181">
    <property type="term" value="F:FMN binding"/>
    <property type="evidence" value="ECO:0007669"/>
    <property type="project" value="TreeGrafter"/>
</dbReference>
<evidence type="ECO:0000259" key="2">
    <source>
        <dbReference type="Pfam" id="PF02525"/>
    </source>
</evidence>
<dbReference type="SUPFAM" id="SSF52218">
    <property type="entry name" value="Flavoproteins"/>
    <property type="match status" value="1"/>
</dbReference>
<evidence type="ECO:0000256" key="1">
    <source>
        <dbReference type="ARBA" id="ARBA00023002"/>
    </source>
</evidence>
<dbReference type="GO" id="GO:0003955">
    <property type="term" value="F:NAD(P)H dehydrogenase (quinone) activity"/>
    <property type="evidence" value="ECO:0007669"/>
    <property type="project" value="TreeGrafter"/>
</dbReference>
<gene>
    <name evidence="3" type="ORF">BTO11_02635</name>
</gene>
<keyword evidence="1" id="KW-0560">Oxidoreductase</keyword>
<sequence>MRNVLIILAHPNLANSQINQALLNAVNKNDKVTIHDLYSIYPDGVIDIDAEQQKLTDADAVIFQHPFYWYSAPAILKEWLDLVLQFNYAYGPKGEALKGKQWLTVLTTGGSKNAYSTEGHNRFTIRELLTPFDQTAHLCGMEFLPPLVAHGARNLGKSPERLKQLCDQYQSFITELQSDDFDSNTVNHLEILNQRWEQ</sequence>
<dbReference type="RefSeq" id="WP_105051120.1">
    <property type="nucleotide sequence ID" value="NZ_BMYG01000004.1"/>
</dbReference>
<reference evidence="3 4" key="1">
    <citation type="submission" date="2016-12" db="EMBL/GenBank/DDBJ databases">
        <title>Diversity of luminous bacteria.</title>
        <authorList>
            <person name="Yoshizawa S."/>
            <person name="Kogure K."/>
        </authorList>
    </citation>
    <scope>NUCLEOTIDE SEQUENCE [LARGE SCALE GENOMIC DNA]</scope>
    <source>
        <strain evidence="3 4">SA4-48</strain>
    </source>
</reference>
<organism evidence="3 4">
    <name type="scientific">Psychrosphaera saromensis</name>
    <dbReference type="NCBI Taxonomy" id="716813"/>
    <lineage>
        <taxon>Bacteria</taxon>
        <taxon>Pseudomonadati</taxon>
        <taxon>Pseudomonadota</taxon>
        <taxon>Gammaproteobacteria</taxon>
        <taxon>Alteromonadales</taxon>
        <taxon>Pseudoalteromonadaceae</taxon>
        <taxon>Psychrosphaera</taxon>
    </lineage>
</organism>
<evidence type="ECO:0000313" key="4">
    <source>
        <dbReference type="Proteomes" id="UP000239007"/>
    </source>
</evidence>
<accession>A0A2S7URT1</accession>
<proteinExistence type="predicted"/>
<dbReference type="InterPro" id="IPR029039">
    <property type="entry name" value="Flavoprotein-like_sf"/>
</dbReference>
<dbReference type="Gene3D" id="3.40.50.360">
    <property type="match status" value="1"/>
</dbReference>
<dbReference type="OrthoDB" id="9798454at2"/>
<name>A0A2S7URT1_9GAMM</name>
<dbReference type="GO" id="GO:0009055">
    <property type="term" value="F:electron transfer activity"/>
    <property type="evidence" value="ECO:0007669"/>
    <property type="project" value="TreeGrafter"/>
</dbReference>
<dbReference type="EMBL" id="MSCH01000003">
    <property type="protein sequence ID" value="PQJ52653.1"/>
    <property type="molecule type" value="Genomic_DNA"/>
</dbReference>